<dbReference type="Gene3D" id="3.30.450.40">
    <property type="match status" value="1"/>
</dbReference>
<dbReference type="RefSeq" id="WP_009206067.1">
    <property type="nucleotide sequence ID" value="NC_022357.1"/>
</dbReference>
<dbReference type="InterPro" id="IPR052155">
    <property type="entry name" value="Biofilm_reg_signaling"/>
</dbReference>
<dbReference type="Pfam" id="PF00990">
    <property type="entry name" value="GGDEF"/>
    <property type="match status" value="1"/>
</dbReference>
<feature type="modified residue" description="4-aspartylphosphate" evidence="3">
    <location>
        <position position="193"/>
    </location>
</feature>
<feature type="domain" description="EAL" evidence="7">
    <location>
        <begin position="861"/>
        <end position="1115"/>
    </location>
</feature>
<dbReference type="InterPro" id="IPR000014">
    <property type="entry name" value="PAS"/>
</dbReference>
<name>S6ABT1_SULDS</name>
<evidence type="ECO:0000313" key="10">
    <source>
        <dbReference type="Proteomes" id="UP000015559"/>
    </source>
</evidence>
<dbReference type="FunFam" id="3.20.20.450:FF:000001">
    <property type="entry name" value="Cyclic di-GMP phosphodiesterase yahA"/>
    <property type="match status" value="1"/>
</dbReference>
<dbReference type="InterPro" id="IPR003018">
    <property type="entry name" value="GAF"/>
</dbReference>
<dbReference type="SMART" id="SM00052">
    <property type="entry name" value="EAL"/>
    <property type="match status" value="1"/>
</dbReference>
<dbReference type="InterPro" id="IPR013655">
    <property type="entry name" value="PAS_fold_3"/>
</dbReference>
<dbReference type="Pfam" id="PF13426">
    <property type="entry name" value="PAS_9"/>
    <property type="match status" value="1"/>
</dbReference>
<feature type="domain" description="PAC" evidence="6">
    <location>
        <begin position="634"/>
        <end position="686"/>
    </location>
</feature>
<dbReference type="KEGG" id="sdr:SCD_n01149"/>
<dbReference type="InterPro" id="IPR043128">
    <property type="entry name" value="Rev_trsase/Diguanyl_cyclase"/>
</dbReference>
<dbReference type="CDD" id="cd01949">
    <property type="entry name" value="GGDEF"/>
    <property type="match status" value="1"/>
</dbReference>
<feature type="domain" description="Response regulatory" evidence="4">
    <location>
        <begin position="137"/>
        <end position="259"/>
    </location>
</feature>
<dbReference type="SUPFAM" id="SSF52172">
    <property type="entry name" value="CheY-like"/>
    <property type="match status" value="2"/>
</dbReference>
<dbReference type="Gene3D" id="3.30.450.20">
    <property type="entry name" value="PAS domain"/>
    <property type="match status" value="2"/>
</dbReference>
<dbReference type="PROSITE" id="PS50110">
    <property type="entry name" value="RESPONSE_REGULATORY"/>
    <property type="match status" value="2"/>
</dbReference>
<dbReference type="OrthoDB" id="9813903at2"/>
<keyword evidence="3" id="KW-0597">Phosphoprotein</keyword>
<dbReference type="InterPro" id="IPR029787">
    <property type="entry name" value="Nucleotide_cyclase"/>
</dbReference>
<dbReference type="eggNOG" id="COG5001">
    <property type="taxonomic scope" value="Bacteria"/>
</dbReference>
<proteinExistence type="predicted"/>
<dbReference type="AlphaFoldDB" id="S6ABT1"/>
<dbReference type="EMBL" id="AP013066">
    <property type="protein sequence ID" value="BAN34983.1"/>
    <property type="molecule type" value="Genomic_DNA"/>
</dbReference>
<dbReference type="SUPFAM" id="SSF55073">
    <property type="entry name" value="Nucleotide cyclase"/>
    <property type="match status" value="1"/>
</dbReference>
<feature type="domain" description="GGDEF" evidence="8">
    <location>
        <begin position="718"/>
        <end position="852"/>
    </location>
</feature>
<keyword evidence="10" id="KW-1185">Reference proteome</keyword>
<dbReference type="InterPro" id="IPR001789">
    <property type="entry name" value="Sig_transdc_resp-reg_receiver"/>
</dbReference>
<evidence type="ECO:0000256" key="3">
    <source>
        <dbReference type="PROSITE-ProRule" id="PRU00169"/>
    </source>
</evidence>
<dbReference type="GO" id="GO:0016301">
    <property type="term" value="F:kinase activity"/>
    <property type="evidence" value="ECO:0007669"/>
    <property type="project" value="UniProtKB-KW"/>
</dbReference>
<dbReference type="SUPFAM" id="SSF55781">
    <property type="entry name" value="GAF domain-like"/>
    <property type="match status" value="1"/>
</dbReference>
<keyword evidence="2" id="KW-0418">Kinase</keyword>
<dbReference type="Pfam" id="PF08447">
    <property type="entry name" value="PAS_3"/>
    <property type="match status" value="1"/>
</dbReference>
<feature type="domain" description="PAS" evidence="5">
    <location>
        <begin position="295"/>
        <end position="336"/>
    </location>
</feature>
<dbReference type="Gene3D" id="3.20.20.450">
    <property type="entry name" value="EAL domain"/>
    <property type="match status" value="1"/>
</dbReference>
<dbReference type="Gene3D" id="3.40.50.2300">
    <property type="match status" value="2"/>
</dbReference>
<dbReference type="PANTHER" id="PTHR44757:SF2">
    <property type="entry name" value="BIOFILM ARCHITECTURE MAINTENANCE PROTEIN MBAA"/>
    <property type="match status" value="1"/>
</dbReference>
<dbReference type="HOGENOM" id="CLU_000445_70_4_4"/>
<evidence type="ECO:0000259" key="6">
    <source>
        <dbReference type="PROSITE" id="PS50113"/>
    </source>
</evidence>
<dbReference type="InterPro" id="IPR035919">
    <property type="entry name" value="EAL_sf"/>
</dbReference>
<protein>
    <submittedName>
        <fullName evidence="9">PAS domain S-box/diguanylate cyclase (GGDEF) domain-containing protein</fullName>
    </submittedName>
</protein>
<dbReference type="CDD" id="cd00130">
    <property type="entry name" value="PAS"/>
    <property type="match status" value="2"/>
</dbReference>
<dbReference type="PROSITE" id="PS50883">
    <property type="entry name" value="EAL"/>
    <property type="match status" value="1"/>
</dbReference>
<evidence type="ECO:0000259" key="8">
    <source>
        <dbReference type="PROSITE" id="PS50887"/>
    </source>
</evidence>
<dbReference type="STRING" id="1163617.SCD_n01149"/>
<dbReference type="Pfam" id="PF13185">
    <property type="entry name" value="GAF_2"/>
    <property type="match status" value="1"/>
</dbReference>
<reference evidence="9 10" key="1">
    <citation type="journal article" date="2012" name="Appl. Environ. Microbiol.">
        <title>Draft genome sequence of a psychrotolerant sulfur-oxidizing bacterium, Sulfuricella denitrificans skB26, and proteomic insights into cold adaptation.</title>
        <authorList>
            <person name="Watanabe T."/>
            <person name="Kojima H."/>
            <person name="Fukui M."/>
        </authorList>
    </citation>
    <scope>NUCLEOTIDE SEQUENCE [LARGE SCALE GENOMIC DNA]</scope>
    <source>
        <strain evidence="10">skB26</strain>
    </source>
</reference>
<dbReference type="SMART" id="SM00091">
    <property type="entry name" value="PAS"/>
    <property type="match status" value="2"/>
</dbReference>
<dbReference type="InterPro" id="IPR001633">
    <property type="entry name" value="EAL_dom"/>
</dbReference>
<feature type="domain" description="Response regulatory" evidence="4">
    <location>
        <begin position="4"/>
        <end position="121"/>
    </location>
</feature>
<dbReference type="GO" id="GO:0000160">
    <property type="term" value="P:phosphorelay signal transduction system"/>
    <property type="evidence" value="ECO:0007669"/>
    <property type="project" value="InterPro"/>
</dbReference>
<dbReference type="Gene3D" id="3.30.70.270">
    <property type="match status" value="1"/>
</dbReference>
<dbReference type="eggNOG" id="COG3706">
    <property type="taxonomic scope" value="Bacteria"/>
</dbReference>
<sequence>MTLRILHVEDSPDDADLTRRHLSRHAPDIELTQAATLAEALVCLQAPASFDVALVDLKLPDGSGFELMNWIRQHSLPMAVVMLTGSGDQQAVVAALQAGADDYLSKGATSLERLPAILHDASKRFQAARIRRSRFLRVLYAERTASDIDLTRRHLARFAPHIRLTVVGDATEVLQLLPVDGTTPADFDVVLLDYRLPGLDALEVVKVLRTERGLDIPIVIVSGQGSEEVAAKAIHLGVDDYIAKHPGYLHELPATLEKVLRQVELLRERSALREVSERLGRALTTSPVILYTLRLDPEGATPVWVSSNIERLLGYTEAQALQPGWWSSRLHPDDRDAALARMGELPGAGQIAHEYRFFDGHGRIRWIHDELRLSQVGEGIGAWLDVTEAKMADQLRETRVAMLDGLVAGRPLSMILEEIVTRLESIHPELMVSILVRDTRSGQLYTAAAPSLPAFFNAAVDGLKPGVGQGSCGTSAATGEMVIVEDIRTHPYWAPYTDLAERAELRACWSIPFKDGAGQVLGTFGIYYRQPRSPDPVELDLISEFARIAGLAVERSRADAALRLAAAVLESVGEGVMVTDLQSLIVSVNSAFTTITGYTEAEVLGRNPGLLRSGREDQAFYRAMWSSIKDTGAWQGELWNRRKNGELFAQLLIISTVYDSDGLPGNYVGVMTDLSQLKDSEARFEHLVHYDPLTALPNRQLLQSRLQHALATAELHKQRLAVLYIDLDRFKNINDSLGHPVGDELLEALARRMGEQLRGEGILGRLGGDEFLLIMEDLQRPEEAAGVAKDLIGLLDQPFHLPSGHEVFIGASIGISLFPEDGASCTKLVQHADVAVYQAKESGRNTYAFYTPSLTVIANEKLDLEARLRHALTQGEFLLHYQPQLDIQSGGLIGCEALVRWNNPQQGLISPARFIPLAEETGLIVPLGEWVLRQACSQARAWLDAGMPNLSMAVNLSARQLQQPDIVARVAAILEETGLPAETLKLELTESMIMGHGEEVVVLLQDLKALGIRLSIDDFGTGYSSLAYLKRFPIDEIKIDQGFVHDIPNDSNDNQIAIAIIGMAHGLSLKVMAEGVETEAQRDFLAQHGCDAFQGYLFSRPLPAEEFTRFLSGTGPLQS</sequence>
<feature type="modified residue" description="4-aspartylphosphate" evidence="3">
    <location>
        <position position="56"/>
    </location>
</feature>
<dbReference type="NCBIfam" id="TIGR00254">
    <property type="entry name" value="GGDEF"/>
    <property type="match status" value="1"/>
</dbReference>
<dbReference type="CDD" id="cd01948">
    <property type="entry name" value="EAL"/>
    <property type="match status" value="1"/>
</dbReference>
<dbReference type="PROSITE" id="PS50112">
    <property type="entry name" value="PAS"/>
    <property type="match status" value="2"/>
</dbReference>
<evidence type="ECO:0000259" key="7">
    <source>
        <dbReference type="PROSITE" id="PS50883"/>
    </source>
</evidence>
<dbReference type="SUPFAM" id="SSF141868">
    <property type="entry name" value="EAL domain-like"/>
    <property type="match status" value="1"/>
</dbReference>
<dbReference type="InterPro" id="IPR011006">
    <property type="entry name" value="CheY-like_superfamily"/>
</dbReference>
<feature type="domain" description="PAS" evidence="5">
    <location>
        <begin position="561"/>
        <end position="607"/>
    </location>
</feature>
<dbReference type="InterPro" id="IPR029016">
    <property type="entry name" value="GAF-like_dom_sf"/>
</dbReference>
<dbReference type="Pfam" id="PF00072">
    <property type="entry name" value="Response_reg"/>
    <property type="match status" value="2"/>
</dbReference>
<dbReference type="SMART" id="SM00267">
    <property type="entry name" value="GGDEF"/>
    <property type="match status" value="1"/>
</dbReference>
<gene>
    <name evidence="9" type="ORF">SCD_n01149</name>
</gene>
<dbReference type="SMART" id="SM00065">
    <property type="entry name" value="GAF"/>
    <property type="match status" value="1"/>
</dbReference>
<dbReference type="Pfam" id="PF00563">
    <property type="entry name" value="EAL"/>
    <property type="match status" value="1"/>
</dbReference>
<accession>S6ABT1</accession>
<dbReference type="PROSITE" id="PS50113">
    <property type="entry name" value="PAC"/>
    <property type="match status" value="1"/>
</dbReference>
<dbReference type="eggNOG" id="COG2203">
    <property type="taxonomic scope" value="Bacteria"/>
</dbReference>
<organism evidence="9 10">
    <name type="scientific">Sulfuricella denitrificans (strain DSM 22764 / NBRC 105220 / skB26)</name>
    <dbReference type="NCBI Taxonomy" id="1163617"/>
    <lineage>
        <taxon>Bacteria</taxon>
        <taxon>Pseudomonadati</taxon>
        <taxon>Pseudomonadota</taxon>
        <taxon>Betaproteobacteria</taxon>
        <taxon>Nitrosomonadales</taxon>
        <taxon>Sulfuricellaceae</taxon>
        <taxon>Sulfuricella</taxon>
    </lineage>
</organism>
<dbReference type="InterPro" id="IPR035965">
    <property type="entry name" value="PAS-like_dom_sf"/>
</dbReference>
<dbReference type="CDD" id="cd00156">
    <property type="entry name" value="REC"/>
    <property type="match status" value="2"/>
</dbReference>
<keyword evidence="1" id="KW-0808">Transferase</keyword>
<evidence type="ECO:0000313" key="9">
    <source>
        <dbReference type="EMBL" id="BAN34983.1"/>
    </source>
</evidence>
<dbReference type="InterPro" id="IPR000700">
    <property type="entry name" value="PAS-assoc_C"/>
</dbReference>
<dbReference type="NCBIfam" id="TIGR00229">
    <property type="entry name" value="sensory_box"/>
    <property type="match status" value="1"/>
</dbReference>
<evidence type="ECO:0000256" key="1">
    <source>
        <dbReference type="ARBA" id="ARBA00022679"/>
    </source>
</evidence>
<dbReference type="SUPFAM" id="SSF55785">
    <property type="entry name" value="PYP-like sensor domain (PAS domain)"/>
    <property type="match status" value="2"/>
</dbReference>
<dbReference type="PROSITE" id="PS50887">
    <property type="entry name" value="GGDEF"/>
    <property type="match status" value="1"/>
</dbReference>
<evidence type="ECO:0000259" key="4">
    <source>
        <dbReference type="PROSITE" id="PS50110"/>
    </source>
</evidence>
<dbReference type="SMART" id="SM00448">
    <property type="entry name" value="REC"/>
    <property type="match status" value="2"/>
</dbReference>
<evidence type="ECO:0000256" key="2">
    <source>
        <dbReference type="ARBA" id="ARBA00022777"/>
    </source>
</evidence>
<dbReference type="Proteomes" id="UP000015559">
    <property type="component" value="Chromosome"/>
</dbReference>
<evidence type="ECO:0000259" key="5">
    <source>
        <dbReference type="PROSITE" id="PS50112"/>
    </source>
</evidence>
<dbReference type="InterPro" id="IPR000160">
    <property type="entry name" value="GGDEF_dom"/>
</dbReference>
<dbReference type="PANTHER" id="PTHR44757">
    <property type="entry name" value="DIGUANYLATE CYCLASE DGCP"/>
    <property type="match status" value="1"/>
</dbReference>